<dbReference type="PANTHER" id="PTHR22604:SF105">
    <property type="entry name" value="TRANS-1,2-DIHYDROBENZENE-1,2-DIOL DEHYDROGENASE"/>
    <property type="match status" value="1"/>
</dbReference>
<dbReference type="Proteomes" id="UP000622580">
    <property type="component" value="Unassembled WGS sequence"/>
</dbReference>
<feature type="domain" description="GFO/IDH/MocA-like oxidoreductase" evidence="4">
    <location>
        <begin position="136"/>
        <end position="253"/>
    </location>
</feature>
<dbReference type="GO" id="GO:0000166">
    <property type="term" value="F:nucleotide binding"/>
    <property type="evidence" value="ECO:0007669"/>
    <property type="project" value="InterPro"/>
</dbReference>
<keyword evidence="2" id="KW-0560">Oxidoreductase</keyword>
<dbReference type="Gene3D" id="3.30.360.10">
    <property type="entry name" value="Dihydrodipicolinate Reductase, domain 2"/>
    <property type="match status" value="1"/>
</dbReference>
<dbReference type="GO" id="GO:0016491">
    <property type="term" value="F:oxidoreductase activity"/>
    <property type="evidence" value="ECO:0007669"/>
    <property type="project" value="UniProtKB-KW"/>
</dbReference>
<dbReference type="SUPFAM" id="SSF55347">
    <property type="entry name" value="Glyceraldehyde-3-phosphate dehydrogenase-like, C-terminal domain"/>
    <property type="match status" value="1"/>
</dbReference>
<reference evidence="5" key="1">
    <citation type="submission" date="2021-04" db="EMBL/GenBank/DDBJ databases">
        <title>Draft genome assembly of strain Phenylobacterium sp. 20VBR1 using MiniION and Illumina platforms.</title>
        <authorList>
            <person name="Thomas F.A."/>
            <person name="Krishnan K.P."/>
            <person name="Sinha R.K."/>
        </authorList>
    </citation>
    <scope>NUCLEOTIDE SEQUENCE</scope>
    <source>
        <strain evidence="5">20VBR1</strain>
    </source>
</reference>
<dbReference type="RefSeq" id="WP_215340269.1">
    <property type="nucleotide sequence ID" value="NZ_JAGSGD010000001.1"/>
</dbReference>
<dbReference type="InterPro" id="IPR036291">
    <property type="entry name" value="NAD(P)-bd_dom_sf"/>
</dbReference>
<dbReference type="SUPFAM" id="SSF51735">
    <property type="entry name" value="NAD(P)-binding Rossmann-fold domains"/>
    <property type="match status" value="1"/>
</dbReference>
<feature type="domain" description="Gfo/Idh/MocA-like oxidoreductase N-terminal" evidence="3">
    <location>
        <begin position="8"/>
        <end position="127"/>
    </location>
</feature>
<comment type="caution">
    <text evidence="5">The sequence shown here is derived from an EMBL/GenBank/DDBJ whole genome shotgun (WGS) entry which is preliminary data.</text>
</comment>
<keyword evidence="6" id="KW-1185">Reference proteome</keyword>
<dbReference type="Pfam" id="PF01408">
    <property type="entry name" value="GFO_IDH_MocA"/>
    <property type="match status" value="1"/>
</dbReference>
<accession>A0A941HWG7</accession>
<dbReference type="InterPro" id="IPR050984">
    <property type="entry name" value="Gfo/Idh/MocA_domain"/>
</dbReference>
<evidence type="ECO:0000259" key="3">
    <source>
        <dbReference type="Pfam" id="PF01408"/>
    </source>
</evidence>
<evidence type="ECO:0000256" key="1">
    <source>
        <dbReference type="ARBA" id="ARBA00010928"/>
    </source>
</evidence>
<proteinExistence type="inferred from homology"/>
<evidence type="ECO:0000313" key="6">
    <source>
        <dbReference type="Proteomes" id="UP000622580"/>
    </source>
</evidence>
<dbReference type="AlphaFoldDB" id="A0A941HWG7"/>
<evidence type="ECO:0000259" key="4">
    <source>
        <dbReference type="Pfam" id="PF22725"/>
    </source>
</evidence>
<evidence type="ECO:0000313" key="5">
    <source>
        <dbReference type="EMBL" id="MBR7619818.1"/>
    </source>
</evidence>
<sequence length="327" mass="34783">MTSQQAPLRIGILGAAKIAPTAMVLPAKATDVATVVAVAARDPARARAFAELHGIPEVCETYEDLIARPDIDAVYNALTPSRHADLSIAALQAGKHVLCEKPFAMNAGEARAMVAAADASGKVLMEAFHYRYHPLFARVLEIIGSEELGEIRELSAVFQTNLVDDGTEIRYERDLGGGSLMDIGTYPLHWVRTAAWAEPTVVRASGVFGRGGVDHSTEAELLFPDGAVAKISGSMVEETPMALLEVTGTLGSLKAINPLAPQAGHLLQVRIAGAEPRRETFSRDPTYDFQLRAFVDACRGGPTPLTSGKDSIAQMVLLDAVSAASRL</sequence>
<gene>
    <name evidence="5" type="ORF">JKL49_10495</name>
</gene>
<dbReference type="Gene3D" id="3.40.50.720">
    <property type="entry name" value="NAD(P)-binding Rossmann-like Domain"/>
    <property type="match status" value="1"/>
</dbReference>
<dbReference type="InterPro" id="IPR000683">
    <property type="entry name" value="Gfo/Idh/MocA-like_OxRdtase_N"/>
</dbReference>
<organism evidence="5 6">
    <name type="scientific">Phenylobacterium glaciei</name>
    <dbReference type="NCBI Taxonomy" id="2803784"/>
    <lineage>
        <taxon>Bacteria</taxon>
        <taxon>Pseudomonadati</taxon>
        <taxon>Pseudomonadota</taxon>
        <taxon>Alphaproteobacteria</taxon>
        <taxon>Caulobacterales</taxon>
        <taxon>Caulobacteraceae</taxon>
        <taxon>Phenylobacterium</taxon>
    </lineage>
</organism>
<dbReference type="Pfam" id="PF22725">
    <property type="entry name" value="GFO_IDH_MocA_C3"/>
    <property type="match status" value="1"/>
</dbReference>
<dbReference type="InterPro" id="IPR055170">
    <property type="entry name" value="GFO_IDH_MocA-like_dom"/>
</dbReference>
<dbReference type="PANTHER" id="PTHR22604">
    <property type="entry name" value="OXIDOREDUCTASES"/>
    <property type="match status" value="1"/>
</dbReference>
<protein>
    <submittedName>
        <fullName evidence="5">Gfo/Idh/MocA family oxidoreductase</fullName>
    </submittedName>
</protein>
<dbReference type="EMBL" id="JAGSGD010000001">
    <property type="protein sequence ID" value="MBR7619818.1"/>
    <property type="molecule type" value="Genomic_DNA"/>
</dbReference>
<evidence type="ECO:0000256" key="2">
    <source>
        <dbReference type="ARBA" id="ARBA00023002"/>
    </source>
</evidence>
<name>A0A941HWG7_9CAUL</name>
<comment type="similarity">
    <text evidence="1">Belongs to the Gfo/Idh/MocA family.</text>
</comment>